<comment type="caution">
    <text evidence="1">The sequence shown here is derived from an EMBL/GenBank/DDBJ whole genome shotgun (WGS) entry which is preliminary data.</text>
</comment>
<keyword evidence="2" id="KW-1185">Reference proteome</keyword>
<dbReference type="EMBL" id="AATS01000003">
    <property type="protein sequence ID" value="EAU55382.1"/>
    <property type="molecule type" value="Genomic_DNA"/>
</dbReference>
<accession>Q0F109</accession>
<evidence type="ECO:0000313" key="1">
    <source>
        <dbReference type="EMBL" id="EAU55382.1"/>
    </source>
</evidence>
<dbReference type="InParanoid" id="Q0F109"/>
<evidence type="ECO:0000313" key="2">
    <source>
        <dbReference type="Proteomes" id="UP000005297"/>
    </source>
</evidence>
<name>Q0F109_9PROT</name>
<dbReference type="Proteomes" id="UP000005297">
    <property type="component" value="Unassembled WGS sequence"/>
</dbReference>
<dbReference type="HOGENOM" id="CLU_3374540_0_0_0"/>
<organism evidence="1 2">
    <name type="scientific">Mariprofundus ferrooxydans PV-1</name>
    <dbReference type="NCBI Taxonomy" id="314345"/>
    <lineage>
        <taxon>Bacteria</taxon>
        <taxon>Pseudomonadati</taxon>
        <taxon>Pseudomonadota</taxon>
        <taxon>Candidatius Mariprofundia</taxon>
        <taxon>Mariprofundales</taxon>
        <taxon>Mariprofundaceae</taxon>
        <taxon>Mariprofundus</taxon>
    </lineage>
</organism>
<dbReference type="AlphaFoldDB" id="Q0F109"/>
<reference evidence="1 2" key="1">
    <citation type="submission" date="2006-09" db="EMBL/GenBank/DDBJ databases">
        <authorList>
            <person name="Emerson D."/>
            <person name="Ferriera S."/>
            <person name="Johnson J."/>
            <person name="Kravitz S."/>
            <person name="Halpern A."/>
            <person name="Remington K."/>
            <person name="Beeson K."/>
            <person name="Tran B."/>
            <person name="Rogers Y.-H."/>
            <person name="Friedman R."/>
            <person name="Venter J.C."/>
        </authorList>
    </citation>
    <scope>NUCLEOTIDE SEQUENCE [LARGE SCALE GENOMIC DNA]</scope>
    <source>
        <strain evidence="1 2">PV-1</strain>
    </source>
</reference>
<proteinExistence type="predicted"/>
<gene>
    <name evidence="1" type="ORF">SPV1_11636</name>
</gene>
<sequence>MEAIMDAPDIKMDLEGVASYALLVSTQLRIANRL</sequence>
<protein>
    <submittedName>
        <fullName evidence="1">Uncharacterized protein</fullName>
    </submittedName>
</protein>